<feature type="region of interest" description="Disordered" evidence="1">
    <location>
        <begin position="127"/>
        <end position="149"/>
    </location>
</feature>
<evidence type="ECO:0000256" key="1">
    <source>
        <dbReference type="SAM" id="MobiDB-lite"/>
    </source>
</evidence>
<dbReference type="EMBL" id="PDNB01000154">
    <property type="protein sequence ID" value="PGH02856.1"/>
    <property type="molecule type" value="Genomic_DNA"/>
</dbReference>
<name>A0A2B7X1B8_9EURO</name>
<sequence length="149" mass="15506">MSTPRTSDSTTQSAASSQTTSSQPGHAQYQEISRWSPNTLSLAASTAGESSRAPASTQHSTGTPAANSTAATHGSAANNSTNNITTSTNGVDAERERTLLALERGGQPAPPSERTGEDLVSRVIRNPQAAQLMSSSGSYARNRREDEDS</sequence>
<dbReference type="OrthoDB" id="4187885at2759"/>
<evidence type="ECO:0000313" key="2">
    <source>
        <dbReference type="EMBL" id="PGH02856.1"/>
    </source>
</evidence>
<feature type="compositionally biased region" description="Polar residues" evidence="1">
    <location>
        <begin position="128"/>
        <end position="139"/>
    </location>
</feature>
<keyword evidence="3" id="KW-1185">Reference proteome</keyword>
<proteinExistence type="predicted"/>
<feature type="compositionally biased region" description="Low complexity" evidence="1">
    <location>
        <begin position="75"/>
        <end position="89"/>
    </location>
</feature>
<feature type="compositionally biased region" description="Polar residues" evidence="1">
    <location>
        <begin position="30"/>
        <end position="72"/>
    </location>
</feature>
<feature type="compositionally biased region" description="Low complexity" evidence="1">
    <location>
        <begin position="1"/>
        <end position="23"/>
    </location>
</feature>
<protein>
    <submittedName>
        <fullName evidence="2">Uncharacterized protein</fullName>
    </submittedName>
</protein>
<feature type="region of interest" description="Disordered" evidence="1">
    <location>
        <begin position="1"/>
        <end position="97"/>
    </location>
</feature>
<reference evidence="2 3" key="1">
    <citation type="submission" date="2017-10" db="EMBL/GenBank/DDBJ databases">
        <title>Comparative genomics in systemic dimorphic fungi from Ajellomycetaceae.</title>
        <authorList>
            <person name="Munoz J.F."/>
            <person name="Mcewen J.G."/>
            <person name="Clay O.K."/>
            <person name="Cuomo C.A."/>
        </authorList>
    </citation>
    <scope>NUCLEOTIDE SEQUENCE [LARGE SCALE GENOMIC DNA]</scope>
    <source>
        <strain evidence="2 3">UAMH5409</strain>
    </source>
</reference>
<gene>
    <name evidence="2" type="ORF">AJ79_07512</name>
</gene>
<dbReference type="AlphaFoldDB" id="A0A2B7X1B8"/>
<evidence type="ECO:0000313" key="3">
    <source>
        <dbReference type="Proteomes" id="UP000223968"/>
    </source>
</evidence>
<comment type="caution">
    <text evidence="2">The sequence shown here is derived from an EMBL/GenBank/DDBJ whole genome shotgun (WGS) entry which is preliminary data.</text>
</comment>
<accession>A0A2B7X1B8</accession>
<organism evidence="2 3">
    <name type="scientific">Helicocarpus griseus UAMH5409</name>
    <dbReference type="NCBI Taxonomy" id="1447875"/>
    <lineage>
        <taxon>Eukaryota</taxon>
        <taxon>Fungi</taxon>
        <taxon>Dikarya</taxon>
        <taxon>Ascomycota</taxon>
        <taxon>Pezizomycotina</taxon>
        <taxon>Eurotiomycetes</taxon>
        <taxon>Eurotiomycetidae</taxon>
        <taxon>Onygenales</taxon>
        <taxon>Ajellomycetaceae</taxon>
        <taxon>Helicocarpus</taxon>
    </lineage>
</organism>
<dbReference type="Proteomes" id="UP000223968">
    <property type="component" value="Unassembled WGS sequence"/>
</dbReference>